<reference evidence="11" key="1">
    <citation type="submission" date="2016-10" db="EMBL/GenBank/DDBJ databases">
        <authorList>
            <person name="Varghese N."/>
            <person name="Submissions S."/>
        </authorList>
    </citation>
    <scope>NUCLEOTIDE SEQUENCE [LARGE SCALE GENOMIC DNA]</scope>
    <source>
        <strain evidence="11">DSM 43163</strain>
    </source>
</reference>
<keyword evidence="11" id="KW-1185">Reference proteome</keyword>
<evidence type="ECO:0000256" key="3">
    <source>
        <dbReference type="ARBA" id="ARBA00022679"/>
    </source>
</evidence>
<evidence type="ECO:0000256" key="5">
    <source>
        <dbReference type="ARBA" id="ARBA00022989"/>
    </source>
</evidence>
<evidence type="ECO:0000256" key="1">
    <source>
        <dbReference type="ARBA" id="ARBA00004141"/>
    </source>
</evidence>
<keyword evidence="4 9" id="KW-0812">Transmembrane</keyword>
<keyword evidence="2" id="KW-0328">Glycosyltransferase</keyword>
<feature type="transmembrane region" description="Helical" evidence="9">
    <location>
        <begin position="510"/>
        <end position="535"/>
    </location>
</feature>
<gene>
    <name evidence="10" type="ORF">SAMN04489712_111187</name>
</gene>
<dbReference type="InterPro" id="IPR049829">
    <property type="entry name" value="MptA/B-like"/>
</dbReference>
<keyword evidence="3" id="KW-0808">Transferase</keyword>
<evidence type="ECO:0000313" key="11">
    <source>
        <dbReference type="Proteomes" id="UP000236723"/>
    </source>
</evidence>
<comment type="subcellular location">
    <subcellularLocation>
        <location evidence="1">Membrane</location>
        <topology evidence="1">Multi-pass membrane protein</topology>
    </subcellularLocation>
</comment>
<feature type="transmembrane region" description="Helical" evidence="9">
    <location>
        <begin position="408"/>
        <end position="430"/>
    </location>
</feature>
<sequence>MTSPTPMPSDPGRTSPNEPPRPAPAHPAEAGQSERAAPVGANGAGWAEPVEPAGSGEAGRAVSVGRGVRGLGAAGLGGVGAGLVCFLLTALLGPSVMQPVLRGASGQPPYSLDAGASPYVVIGLIAGGVLLGTAGLGLCLYAVQRGWRCSARRLMAAGVLVAAAFAVMPPIGSSDHLNYAAYGRMAVTGHDPYSTRAVDLPGDPVIGAVEEWRHAPSVYGPIATAQEAFASWVGGDSVRLTVFALSVTNALAFVLAGWILYRVCRTPRGRLRAALLWTCNPLMLLHLVAGAHNDTLAIAAAVGALGVFAGASRPLPRALAAGALAGAAAAIKFPAALVGGGPAWTMLRRRGFGGLAGLGAAAATVALAAYSLAGDHAFDQVRRAANSVSLATPWHLLDAAMGVGQHRIVIRIGSLVLLAALIWLLLRALPRDPGRDPDVADGLAVAAALVLAWLLAATYALPWYDGLGWAVLVLLPWSRFDWALLAHTAALSLAYLPARDPRLIGLPDDLTWLVTVLRPDVIPWLLTGVVAWVAVTSIRRPWSRPVPAPGHSPPASAGSPG</sequence>
<dbReference type="AlphaFoldDB" id="A0A1H6CUU8"/>
<evidence type="ECO:0000313" key="10">
    <source>
        <dbReference type="EMBL" id="SEG76628.1"/>
    </source>
</evidence>
<protein>
    <recommendedName>
        <fullName evidence="12">Alpha-1,6-mannosyltransferase</fullName>
    </recommendedName>
</protein>
<evidence type="ECO:0000256" key="6">
    <source>
        <dbReference type="ARBA" id="ARBA00023136"/>
    </source>
</evidence>
<feature type="transmembrane region" description="Helical" evidence="9">
    <location>
        <begin position="240"/>
        <end position="261"/>
    </location>
</feature>
<evidence type="ECO:0000256" key="4">
    <source>
        <dbReference type="ARBA" id="ARBA00022692"/>
    </source>
</evidence>
<evidence type="ECO:0000256" key="7">
    <source>
        <dbReference type="ARBA" id="ARBA00043987"/>
    </source>
</evidence>
<accession>A0A1H6CUU8</accession>
<evidence type="ECO:0000256" key="9">
    <source>
        <dbReference type="SAM" id="Phobius"/>
    </source>
</evidence>
<dbReference type="NCBIfam" id="NF038066">
    <property type="entry name" value="MptB"/>
    <property type="match status" value="1"/>
</dbReference>
<feature type="transmembrane region" description="Helical" evidence="9">
    <location>
        <begin position="154"/>
        <end position="172"/>
    </location>
</feature>
<keyword evidence="5 9" id="KW-1133">Transmembrane helix</keyword>
<dbReference type="Pfam" id="PF26314">
    <property type="entry name" value="MptA_B_family"/>
    <property type="match status" value="1"/>
</dbReference>
<feature type="transmembrane region" description="Helical" evidence="9">
    <location>
        <begin position="442"/>
        <end position="461"/>
    </location>
</feature>
<evidence type="ECO:0000256" key="8">
    <source>
        <dbReference type="SAM" id="MobiDB-lite"/>
    </source>
</evidence>
<keyword evidence="6 9" id="KW-0472">Membrane</keyword>
<feature type="region of interest" description="Disordered" evidence="8">
    <location>
        <begin position="1"/>
        <end position="58"/>
    </location>
</feature>
<dbReference type="GO" id="GO:0016020">
    <property type="term" value="C:membrane"/>
    <property type="evidence" value="ECO:0007669"/>
    <property type="project" value="UniProtKB-SubCell"/>
</dbReference>
<dbReference type="EMBL" id="FNVO01000011">
    <property type="protein sequence ID" value="SEG76628.1"/>
    <property type="molecule type" value="Genomic_DNA"/>
</dbReference>
<feature type="transmembrane region" description="Helical" evidence="9">
    <location>
        <begin position="352"/>
        <end position="373"/>
    </location>
</feature>
<evidence type="ECO:0000256" key="2">
    <source>
        <dbReference type="ARBA" id="ARBA00022676"/>
    </source>
</evidence>
<dbReference type="GO" id="GO:0016757">
    <property type="term" value="F:glycosyltransferase activity"/>
    <property type="evidence" value="ECO:0007669"/>
    <property type="project" value="UniProtKB-KW"/>
</dbReference>
<feature type="transmembrane region" description="Helical" evidence="9">
    <location>
        <begin position="70"/>
        <end position="92"/>
    </location>
</feature>
<evidence type="ECO:0008006" key="12">
    <source>
        <dbReference type="Google" id="ProtNLM"/>
    </source>
</evidence>
<name>A0A1H6CUU8_9ACTN</name>
<organism evidence="10 11">
    <name type="scientific">Thermomonospora echinospora</name>
    <dbReference type="NCBI Taxonomy" id="1992"/>
    <lineage>
        <taxon>Bacteria</taxon>
        <taxon>Bacillati</taxon>
        <taxon>Actinomycetota</taxon>
        <taxon>Actinomycetes</taxon>
        <taxon>Streptosporangiales</taxon>
        <taxon>Thermomonosporaceae</taxon>
        <taxon>Thermomonospora</taxon>
    </lineage>
</organism>
<feature type="transmembrane region" description="Helical" evidence="9">
    <location>
        <begin position="119"/>
        <end position="142"/>
    </location>
</feature>
<dbReference type="Proteomes" id="UP000236723">
    <property type="component" value="Unassembled WGS sequence"/>
</dbReference>
<feature type="transmembrane region" description="Helical" evidence="9">
    <location>
        <begin position="318"/>
        <end position="340"/>
    </location>
</feature>
<comment type="similarity">
    <text evidence="7">Belongs to the MptA/B family.</text>
</comment>
<proteinExistence type="inferred from homology"/>